<comment type="pathway">
    <text evidence="1">Amino-acid biosynthesis; L-tryptophan biosynthesis; L-tryptophan from chorismate: step 1/5.</text>
</comment>
<dbReference type="InterPro" id="IPR015890">
    <property type="entry name" value="Chorismate_C"/>
</dbReference>
<dbReference type="Proteomes" id="UP000245657">
    <property type="component" value="Unassembled WGS sequence"/>
</dbReference>
<dbReference type="EMBL" id="QGMY01000008">
    <property type="protein sequence ID" value="PWR71721.1"/>
    <property type="molecule type" value="Genomic_DNA"/>
</dbReference>
<dbReference type="PRINTS" id="PR00095">
    <property type="entry name" value="ANTSNTHASEI"/>
</dbReference>
<keyword evidence="4" id="KW-0028">Amino-acid biosynthesis</keyword>
<reference evidence="9 10" key="1">
    <citation type="submission" date="2018-05" db="EMBL/GenBank/DDBJ databases">
        <title>Draft genome of Methanospirillum lacunae Ki8-1.</title>
        <authorList>
            <person name="Dueholm M.S."/>
            <person name="Nielsen P.H."/>
            <person name="Bakmann L.F."/>
            <person name="Otzen D.E."/>
        </authorList>
    </citation>
    <scope>NUCLEOTIDE SEQUENCE [LARGE SCALE GENOMIC DNA]</scope>
    <source>
        <strain evidence="9 10">Ki8-1</strain>
    </source>
</reference>
<comment type="similarity">
    <text evidence="2">Belongs to the anthranilate synthase component I family.</text>
</comment>
<evidence type="ECO:0000256" key="6">
    <source>
        <dbReference type="ARBA" id="ARBA00047683"/>
    </source>
</evidence>
<evidence type="ECO:0000256" key="1">
    <source>
        <dbReference type="ARBA" id="ARBA00004873"/>
    </source>
</evidence>
<dbReference type="OrthoDB" id="25514at2157"/>
<keyword evidence="5" id="KW-0057">Aromatic amino acid biosynthesis</keyword>
<name>A0A2V2N821_9EURY</name>
<accession>A0A2V2N821</accession>
<evidence type="ECO:0000256" key="5">
    <source>
        <dbReference type="ARBA" id="ARBA00023141"/>
    </source>
</evidence>
<feature type="domain" description="Chorismate-utilising enzyme C-terminal" evidence="7">
    <location>
        <begin position="204"/>
        <end position="457"/>
    </location>
</feature>
<keyword evidence="10" id="KW-1185">Reference proteome</keyword>
<dbReference type="Pfam" id="PF00425">
    <property type="entry name" value="Chorismate_bind"/>
    <property type="match status" value="1"/>
</dbReference>
<evidence type="ECO:0000259" key="8">
    <source>
        <dbReference type="Pfam" id="PF04715"/>
    </source>
</evidence>
<dbReference type="SUPFAM" id="SSF56322">
    <property type="entry name" value="ADC synthase"/>
    <property type="match status" value="1"/>
</dbReference>
<evidence type="ECO:0000256" key="3">
    <source>
        <dbReference type="ARBA" id="ARBA00012266"/>
    </source>
</evidence>
<dbReference type="InterPro" id="IPR006805">
    <property type="entry name" value="Anth_synth_I_N"/>
</dbReference>
<evidence type="ECO:0000313" key="9">
    <source>
        <dbReference type="EMBL" id="PWR71721.1"/>
    </source>
</evidence>
<evidence type="ECO:0000313" key="10">
    <source>
        <dbReference type="Proteomes" id="UP000245657"/>
    </source>
</evidence>
<comment type="catalytic activity">
    <reaction evidence="6">
        <text>chorismate + L-glutamine = anthranilate + pyruvate + L-glutamate + H(+)</text>
        <dbReference type="Rhea" id="RHEA:21732"/>
        <dbReference type="ChEBI" id="CHEBI:15361"/>
        <dbReference type="ChEBI" id="CHEBI:15378"/>
        <dbReference type="ChEBI" id="CHEBI:16567"/>
        <dbReference type="ChEBI" id="CHEBI:29748"/>
        <dbReference type="ChEBI" id="CHEBI:29985"/>
        <dbReference type="ChEBI" id="CHEBI:58359"/>
        <dbReference type="EC" id="4.1.3.27"/>
    </reaction>
</comment>
<evidence type="ECO:0000259" key="7">
    <source>
        <dbReference type="Pfam" id="PF00425"/>
    </source>
</evidence>
<dbReference type="PANTHER" id="PTHR11236:SF9">
    <property type="entry name" value="ANTHRANILATE SYNTHASE COMPONENT 1"/>
    <property type="match status" value="1"/>
</dbReference>
<feature type="domain" description="Anthranilate synthase component I N-terminal" evidence="8">
    <location>
        <begin position="23"/>
        <end position="145"/>
    </location>
</feature>
<dbReference type="AlphaFoldDB" id="A0A2V2N821"/>
<evidence type="ECO:0000256" key="4">
    <source>
        <dbReference type="ARBA" id="ARBA00022822"/>
    </source>
</evidence>
<gene>
    <name evidence="9" type="ORF">DK846_11350</name>
</gene>
<organism evidence="9 10">
    <name type="scientific">Methanospirillum lacunae</name>
    <dbReference type="NCBI Taxonomy" id="668570"/>
    <lineage>
        <taxon>Archaea</taxon>
        <taxon>Methanobacteriati</taxon>
        <taxon>Methanobacteriota</taxon>
        <taxon>Stenosarchaea group</taxon>
        <taxon>Methanomicrobia</taxon>
        <taxon>Methanomicrobiales</taxon>
        <taxon>Methanospirillaceae</taxon>
        <taxon>Methanospirillum</taxon>
    </lineage>
</organism>
<dbReference type="Gene3D" id="3.60.120.10">
    <property type="entry name" value="Anthranilate synthase"/>
    <property type="match status" value="1"/>
</dbReference>
<dbReference type="Pfam" id="PF04715">
    <property type="entry name" value="Anth_synt_I_N"/>
    <property type="match status" value="1"/>
</dbReference>
<dbReference type="GO" id="GO:0000162">
    <property type="term" value="P:L-tryptophan biosynthetic process"/>
    <property type="evidence" value="ECO:0007669"/>
    <property type="project" value="UniProtKB-UniPathway"/>
</dbReference>
<dbReference type="InterPro" id="IPR019999">
    <property type="entry name" value="Anth_synth_I-like"/>
</dbReference>
<sequence>MTENLYKPELIPVTVTIPIPEASPAVLYQHLRTDKGFLLESMEGVPRRAVRSIIGTDIQELFILDETGNNSDPIGMIRKFMSKYGLSGKSPAGFAGGLVGYCSYDMVTDLNKGYLDAGKEKNCPVGKFMLARSGVVLDHQKSTCMVFSTPLIHPGDNFSEIYQKAVKEIQTLADKIQSAGDEIPSVGNPSSPAHEIPLTSPLGKEDFESAVRKTLEHIRAGDIFQAVVSRRFQTPYTGDPFRLYEEVRLLNPSPYLYFLEFGDETVIGSSPEMLVKVDGEDIFTVPIAGTRPRGKDAAEDARLAEEMLADEKEKAEHLMLVDLARNDIGKVSAFGSVRVSSFMEVEKFSHVQHMTSQVAGRLAEGLDRFDALGSCFPAGTVSGAPKLRAMQIIADLEPHPRGLYAGAVGYIGFDDRLEFAIAIRTTVVRDGIASFQTGAGIVADSDPTKEYEETKQKAGAMLAALSRANAGETGIENQKNEGGRV</sequence>
<dbReference type="UniPathway" id="UPA00035">
    <property type="reaction ID" value="UER00040"/>
</dbReference>
<dbReference type="InterPro" id="IPR005801">
    <property type="entry name" value="ADC_synthase"/>
</dbReference>
<proteinExistence type="inferred from homology"/>
<dbReference type="EC" id="4.1.3.27" evidence="3"/>
<dbReference type="PANTHER" id="PTHR11236">
    <property type="entry name" value="AMINOBENZOATE/ANTHRANILATE SYNTHASE"/>
    <property type="match status" value="1"/>
</dbReference>
<keyword evidence="4" id="KW-0822">Tryptophan biosynthesis</keyword>
<protein>
    <recommendedName>
        <fullName evidence="3">anthranilate synthase</fullName>
        <ecNumber evidence="3">4.1.3.27</ecNumber>
    </recommendedName>
</protein>
<comment type="caution">
    <text evidence="9">The sequence shown here is derived from an EMBL/GenBank/DDBJ whole genome shotgun (WGS) entry which is preliminary data.</text>
</comment>
<dbReference type="GO" id="GO:0004049">
    <property type="term" value="F:anthranilate synthase activity"/>
    <property type="evidence" value="ECO:0007669"/>
    <property type="project" value="UniProtKB-EC"/>
</dbReference>
<evidence type="ECO:0000256" key="2">
    <source>
        <dbReference type="ARBA" id="ARBA00009562"/>
    </source>
</evidence>